<organism evidence="3 4">
    <name type="scientific">Actinophytocola algeriensis</name>
    <dbReference type="NCBI Taxonomy" id="1768010"/>
    <lineage>
        <taxon>Bacteria</taxon>
        <taxon>Bacillati</taxon>
        <taxon>Actinomycetota</taxon>
        <taxon>Actinomycetes</taxon>
        <taxon>Pseudonocardiales</taxon>
        <taxon>Pseudonocardiaceae</taxon>
    </lineage>
</organism>
<evidence type="ECO:0000256" key="1">
    <source>
        <dbReference type="SAM" id="MobiDB-lite"/>
    </source>
</evidence>
<evidence type="ECO:0000313" key="4">
    <source>
        <dbReference type="Proteomes" id="UP000520767"/>
    </source>
</evidence>
<feature type="compositionally biased region" description="Polar residues" evidence="1">
    <location>
        <begin position="294"/>
        <end position="306"/>
    </location>
</feature>
<gene>
    <name evidence="3" type="ORF">FHR82_005349</name>
</gene>
<comment type="caution">
    <text evidence="3">The sequence shown here is derived from an EMBL/GenBank/DDBJ whole genome shotgun (WGS) entry which is preliminary data.</text>
</comment>
<reference evidence="3 4" key="1">
    <citation type="submission" date="2020-08" db="EMBL/GenBank/DDBJ databases">
        <title>Genomic Encyclopedia of Type Strains, Phase III (KMG-III): the genomes of soil and plant-associated and newly described type strains.</title>
        <authorList>
            <person name="Whitman W."/>
        </authorList>
    </citation>
    <scope>NUCLEOTIDE SEQUENCE [LARGE SCALE GENOMIC DNA]</scope>
    <source>
        <strain evidence="3 4">CECT 8960</strain>
    </source>
</reference>
<name>A0A7W7Q8Q3_9PSEU</name>
<protein>
    <recommendedName>
        <fullName evidence="5">Metalloprotease</fullName>
    </recommendedName>
</protein>
<accession>A0A7W7Q8Q3</accession>
<feature type="region of interest" description="Disordered" evidence="1">
    <location>
        <begin position="278"/>
        <end position="314"/>
    </location>
</feature>
<feature type="transmembrane region" description="Helical" evidence="2">
    <location>
        <begin position="246"/>
        <end position="271"/>
    </location>
</feature>
<evidence type="ECO:0008006" key="5">
    <source>
        <dbReference type="Google" id="ProtNLM"/>
    </source>
</evidence>
<feature type="compositionally biased region" description="Pro residues" evidence="1">
    <location>
        <begin position="123"/>
        <end position="134"/>
    </location>
</feature>
<evidence type="ECO:0000256" key="2">
    <source>
        <dbReference type="SAM" id="Phobius"/>
    </source>
</evidence>
<dbReference type="EMBL" id="JACHJQ010000005">
    <property type="protein sequence ID" value="MBB4909096.1"/>
    <property type="molecule type" value="Genomic_DNA"/>
</dbReference>
<keyword evidence="2" id="KW-1133">Transmembrane helix</keyword>
<evidence type="ECO:0000313" key="3">
    <source>
        <dbReference type="EMBL" id="MBB4909096.1"/>
    </source>
</evidence>
<feature type="compositionally biased region" description="Pro residues" evidence="1">
    <location>
        <begin position="32"/>
        <end position="56"/>
    </location>
</feature>
<sequence length="508" mass="52750">MTDEQDGQPHRPPIDGPTVMGPSTGHLHGPAPEEPTLPATPPDEPTLADPAPPPSRPDGQATTPADDATLAEPAPRDEATIADPRPWPSAQDGATPVAAAAPTPPPSTWSSDPPAAPRDEPGPTVPWPDQPPPADLTVADATVAEVTVAEPAPVANRSDASADDVTLAVSRPVWPDDQSVATPVDETTLPEAAPDGPTMAVVDESPTTTGPTVASWPLDELLPPPPTDLVWRPDTPEPPPPARRPAYYIALGAAVVLVVALIAAAALATVVRPTREVAGTAKPTQAIPDITGSAPPTSAPTEQPQESPADHPLSTSTARMADATCALPRFDLADDRQAAFYAAAKTCADSAWRGVLDEAGLRATIEVVTVTGPVQTRSCGEITPDRPSTQCDGTVYMTPAHLRDTEQNGRYPGRYFGVLLREYARALQFATGLSELAATTDDAEAKLAQQATCMAGIASGAMANRGAVDANITGEISDRLTSVDAPPDAKAMLDKGFQERTLKSCDTW</sequence>
<proteinExistence type="predicted"/>
<feature type="compositionally biased region" description="Low complexity" evidence="1">
    <location>
        <begin position="135"/>
        <end position="155"/>
    </location>
</feature>
<dbReference type="RefSeq" id="WP_184813141.1">
    <property type="nucleotide sequence ID" value="NZ_JACHJQ010000005.1"/>
</dbReference>
<feature type="region of interest" description="Disordered" evidence="1">
    <location>
        <begin position="1"/>
        <end position="219"/>
    </location>
</feature>
<keyword evidence="2" id="KW-0812">Transmembrane</keyword>
<keyword evidence="4" id="KW-1185">Reference proteome</keyword>
<keyword evidence="2" id="KW-0472">Membrane</keyword>
<dbReference type="Proteomes" id="UP000520767">
    <property type="component" value="Unassembled WGS sequence"/>
</dbReference>
<dbReference type="AlphaFoldDB" id="A0A7W7Q8Q3"/>